<gene>
    <name evidence="1" type="ORF">XDN619_LOCUS18387</name>
</gene>
<dbReference type="AlphaFoldDB" id="A0A816TUF8"/>
<proteinExistence type="predicted"/>
<reference evidence="1" key="1">
    <citation type="submission" date="2021-02" db="EMBL/GenBank/DDBJ databases">
        <authorList>
            <person name="Nowell W R."/>
        </authorList>
    </citation>
    <scope>NUCLEOTIDE SEQUENCE</scope>
</reference>
<name>A0A816TUF8_9BILA</name>
<accession>A0A816TUF8</accession>
<dbReference type="Proteomes" id="UP000663887">
    <property type="component" value="Unassembled WGS sequence"/>
</dbReference>
<protein>
    <submittedName>
        <fullName evidence="1">Uncharacterized protein</fullName>
    </submittedName>
</protein>
<dbReference type="EMBL" id="CAJNRG010007989">
    <property type="protein sequence ID" value="CAF2099759.1"/>
    <property type="molecule type" value="Genomic_DNA"/>
</dbReference>
<organism evidence="1 2">
    <name type="scientific">Rotaria magnacalcarata</name>
    <dbReference type="NCBI Taxonomy" id="392030"/>
    <lineage>
        <taxon>Eukaryota</taxon>
        <taxon>Metazoa</taxon>
        <taxon>Spiralia</taxon>
        <taxon>Gnathifera</taxon>
        <taxon>Rotifera</taxon>
        <taxon>Eurotatoria</taxon>
        <taxon>Bdelloidea</taxon>
        <taxon>Philodinida</taxon>
        <taxon>Philodinidae</taxon>
        <taxon>Rotaria</taxon>
    </lineage>
</organism>
<evidence type="ECO:0000313" key="2">
    <source>
        <dbReference type="Proteomes" id="UP000663887"/>
    </source>
</evidence>
<comment type="caution">
    <text evidence="1">The sequence shown here is derived from an EMBL/GenBank/DDBJ whole genome shotgun (WGS) entry which is preliminary data.</text>
</comment>
<sequence>MVLIKLIDGEIYQIVQKTNDVNIVSHVILKYNLRTFSKCESDGATSIDLVRLNQHWQMWDLLYEFGHHKTLNENYEEFSSKQQKDKINEYCLDGFRISIFSSRTNFRMCCYYY</sequence>
<evidence type="ECO:0000313" key="1">
    <source>
        <dbReference type="EMBL" id="CAF2099759.1"/>
    </source>
</evidence>